<dbReference type="Pfam" id="PF16640">
    <property type="entry name" value="Big_3_5"/>
    <property type="match status" value="1"/>
</dbReference>
<gene>
    <name evidence="3" type="ORF">OJ997_34035</name>
</gene>
<keyword evidence="1" id="KW-0732">Signal</keyword>
<evidence type="ECO:0000256" key="1">
    <source>
        <dbReference type="SAM" id="SignalP"/>
    </source>
</evidence>
<reference evidence="3" key="1">
    <citation type="submission" date="2022-10" db="EMBL/GenBank/DDBJ databases">
        <title>The WGS of Solirubrobacter phytolaccae KCTC 29190.</title>
        <authorList>
            <person name="Jiang Z."/>
        </authorList>
    </citation>
    <scope>NUCLEOTIDE SEQUENCE</scope>
    <source>
        <strain evidence="3">KCTC 29190</strain>
    </source>
</reference>
<evidence type="ECO:0000313" key="4">
    <source>
        <dbReference type="Proteomes" id="UP001147653"/>
    </source>
</evidence>
<protein>
    <submittedName>
        <fullName evidence="3">Choice-of-anchor M domain-containing protein</fullName>
    </submittedName>
</protein>
<feature type="chain" id="PRO_5040719478" evidence="1">
    <location>
        <begin position="31"/>
        <end position="916"/>
    </location>
</feature>
<accession>A0A9X3SD37</accession>
<dbReference type="EMBL" id="JAPDDP010000110">
    <property type="protein sequence ID" value="MDA0185376.1"/>
    <property type="molecule type" value="Genomic_DNA"/>
</dbReference>
<evidence type="ECO:0000259" key="2">
    <source>
        <dbReference type="Pfam" id="PF16640"/>
    </source>
</evidence>
<proteinExistence type="predicted"/>
<dbReference type="NCBIfam" id="NF038134">
    <property type="entry name" value="choice_anch_M"/>
    <property type="match status" value="1"/>
</dbReference>
<comment type="caution">
    <text evidence="3">The sequence shown here is derived from an EMBL/GenBank/DDBJ whole genome shotgun (WGS) entry which is preliminary data.</text>
</comment>
<evidence type="ECO:0000313" key="3">
    <source>
        <dbReference type="EMBL" id="MDA0185376.1"/>
    </source>
</evidence>
<dbReference type="InterPro" id="IPR022435">
    <property type="entry name" value="Surface-anchored_actinobac"/>
</dbReference>
<feature type="signal peptide" evidence="1">
    <location>
        <begin position="1"/>
        <end position="30"/>
    </location>
</feature>
<feature type="domain" description="Bacterial Ig-like" evidence="2">
    <location>
        <begin position="228"/>
        <end position="312"/>
    </location>
</feature>
<dbReference type="RefSeq" id="WP_270029877.1">
    <property type="nucleotide sequence ID" value="NZ_JAPDDP010000110.1"/>
</dbReference>
<organism evidence="3 4">
    <name type="scientific">Solirubrobacter phytolaccae</name>
    <dbReference type="NCBI Taxonomy" id="1404360"/>
    <lineage>
        <taxon>Bacteria</taxon>
        <taxon>Bacillati</taxon>
        <taxon>Actinomycetota</taxon>
        <taxon>Thermoleophilia</taxon>
        <taxon>Solirubrobacterales</taxon>
        <taxon>Solirubrobacteraceae</taxon>
        <taxon>Solirubrobacter</taxon>
    </lineage>
</organism>
<dbReference type="AlphaFoldDB" id="A0A9X3SD37"/>
<keyword evidence="4" id="KW-1185">Reference proteome</keyword>
<name>A0A9X3SD37_9ACTN</name>
<dbReference type="InterPro" id="IPR013783">
    <property type="entry name" value="Ig-like_fold"/>
</dbReference>
<sequence>MITRHLPRRALGALLALMTALAAGAPSASADPGPAPAPREYRVLQKLHTDAVSTFLDAGTFALGTKADVFEGNGTRLDPDKTWFHVDDASKLTVPAGFEFIAPAGSDVWVAPQSNTGGDQLWPGFSTESVPVGAIDGDETTLRLVKVEGPGALELFTTGAIGGVTRLWSSDESIDTFRVGRTHMHANWAFTKAGSYRVTVEASAKRGAQPVSATATYTFVVGPLPAAATTTTALSASATELTATVAPATAAGFVELREGTEVIAHARVTDGKATFATDLLAPGTHTVTAAFVPEVLNLAARSTSSPVTVTVAGQSFGIAGVAASYQPGDALDARVVGATLGTGQNYQWRIRPAGSTGAGTSITGTGGTAATGRLQQRLDASYGGYELSVRLRTGTTVDQQTDWTPITVANAVEPLTAKLVKDGPIHLGEEIVVQLGGRALAAGETLQMATRTSGLWFVMPWAHQRDATSFLVQPLSDDPGATWTVQVVRDGMVVAQSTPFAADVREREVLVEGIQGVYRAGQTLRASATVHPDLPGLTYQWLLLDLTTFQSTVVGREKTLELPITLAHDKQQLTFAAVWDYGTEVVFVGQKGTPINVSAADPSTQLFFFNGLGDHYHQGGSIGLGLVADPALAAGDTVAWEWKWAGQDWIPFDGAPGLSRTLVAEQALDGVQVRARLTFATGGAPVEAEPVTIHVDDHGAPANQKVTVRGETAYTAGDTATLSADVTPATVLDTYQWYDGGTPIPGATGKTYTFTATADRKLTVAVRKPNGALAYGPSTPVDITVRERAVEVPQTVGGSVPPTLSLTLSAPASFGAFTPGVERDYTATTKATVVSSAGDATLTVSDPSPTHAGHLVNGAFALAQPLQGLGTLKTYAAPVTGDEVPVTFTQRINAGDALRTGTYAKTLTFTLATTAP</sequence>
<dbReference type="Gene3D" id="2.60.40.10">
    <property type="entry name" value="Immunoglobulins"/>
    <property type="match status" value="2"/>
</dbReference>
<dbReference type="GO" id="GO:0005975">
    <property type="term" value="P:carbohydrate metabolic process"/>
    <property type="evidence" value="ECO:0007669"/>
    <property type="project" value="UniProtKB-ARBA"/>
</dbReference>
<dbReference type="Proteomes" id="UP001147653">
    <property type="component" value="Unassembled WGS sequence"/>
</dbReference>
<dbReference type="InterPro" id="IPR032109">
    <property type="entry name" value="Big_3_5"/>
</dbReference>
<dbReference type="NCBIfam" id="TIGR03769">
    <property type="entry name" value="P_ac_wall_RPT"/>
    <property type="match status" value="1"/>
</dbReference>